<proteinExistence type="inferred from homology"/>
<keyword evidence="3" id="KW-0732">Signal</keyword>
<evidence type="ECO:0000313" key="5">
    <source>
        <dbReference type="EMBL" id="BDZ76536.1"/>
    </source>
</evidence>
<evidence type="ECO:0000256" key="3">
    <source>
        <dbReference type="ARBA" id="ARBA00022729"/>
    </source>
</evidence>
<dbReference type="PANTHER" id="PTHR46847">
    <property type="entry name" value="D-ALLOSE-BINDING PERIPLASMIC PROTEIN-RELATED"/>
    <property type="match status" value="1"/>
</dbReference>
<dbReference type="InterPro" id="IPR028082">
    <property type="entry name" value="Peripla_BP_I"/>
</dbReference>
<evidence type="ECO:0000313" key="6">
    <source>
        <dbReference type="Proteomes" id="UP001305815"/>
    </source>
</evidence>
<sequence length="397" mass="43054">MKKLLSVKKVVSMLLVLVMVMGLAVGCGSSSSESEEDTSSGGGDNPEAFTIGFPWQTSSTDPTFVSIENNVKAAVEAAGGELVVVESDLTADDLINNVSDLISRGVDGIIFMPASDSMLATVNQMCTEAQVYYATMFRTINDESIKEEVYSSDYFAGGCNEEDETAAYDIVNSMVEQGVENLCVINIAKGDTSSDLRDQGVEKAVEETGINLLNTTYNITAQTDMTKTIESYIAAYPELDGILLAGTYCDAALPTIEKALSDHGMDGEIIVGRIDFDFTMGEYLEAGSFHVSYGGQQQIDPLLSTVILVNKVIGTPIVEDGPFVQVCNYLELTSSEEAQEYLTYFLGDNAVFTPDEIKESMIKFYDDSINADTYQEIVDNFSVADVAQRHEGMESEE</sequence>
<gene>
    <name evidence="5" type="ORF">Lac1_07190</name>
</gene>
<feature type="domain" description="Periplasmic binding protein" evidence="4">
    <location>
        <begin position="56"/>
        <end position="293"/>
    </location>
</feature>
<dbReference type="PROSITE" id="PS51257">
    <property type="entry name" value="PROKAR_LIPOPROTEIN"/>
    <property type="match status" value="1"/>
</dbReference>
<dbReference type="Gene3D" id="3.40.50.2300">
    <property type="match status" value="2"/>
</dbReference>
<dbReference type="SUPFAM" id="SSF53822">
    <property type="entry name" value="Periplasmic binding protein-like I"/>
    <property type="match status" value="1"/>
</dbReference>
<dbReference type="Pfam" id="PF13407">
    <property type="entry name" value="Peripla_BP_4"/>
    <property type="match status" value="1"/>
</dbReference>
<comment type="similarity">
    <text evidence="2">Belongs to the bacterial solute-binding protein 2 family.</text>
</comment>
<protein>
    <recommendedName>
        <fullName evidence="4">Periplasmic binding protein domain-containing protein</fullName>
    </recommendedName>
</protein>
<comment type="subcellular location">
    <subcellularLocation>
        <location evidence="1">Cell envelope</location>
    </subcellularLocation>
</comment>
<name>A0ABN6YTS6_9FIRM</name>
<evidence type="ECO:0000256" key="2">
    <source>
        <dbReference type="ARBA" id="ARBA00007639"/>
    </source>
</evidence>
<dbReference type="InterPro" id="IPR025997">
    <property type="entry name" value="SBP_2_dom"/>
</dbReference>
<reference evidence="6" key="1">
    <citation type="journal article" date="2023" name="Int. J. Syst. Evol. Microbiol.">
        <title>Claveliimonas bilis gen. nov., sp. nov., deoxycholic acid-producing bacteria isolated from human faeces, and reclassification of Sellimonas monacensis Zenner et al. 2021 as Claveliimonas monacensis comb. nov.</title>
        <authorList>
            <person name="Hisatomi A."/>
            <person name="Kastawa N.W.E.P.G."/>
            <person name="Song I."/>
            <person name="Ohkuma M."/>
            <person name="Fukiya S."/>
            <person name="Sakamoto M."/>
        </authorList>
    </citation>
    <scope>NUCLEOTIDE SEQUENCE [LARGE SCALE GENOMIC DNA]</scope>
    <source>
        <strain evidence="6">12BBH14</strain>
    </source>
</reference>
<evidence type="ECO:0000256" key="1">
    <source>
        <dbReference type="ARBA" id="ARBA00004196"/>
    </source>
</evidence>
<organism evidence="5 6">
    <name type="scientific">Claveliimonas bilis</name>
    <dbReference type="NCBI Taxonomy" id="3028070"/>
    <lineage>
        <taxon>Bacteria</taxon>
        <taxon>Bacillati</taxon>
        <taxon>Bacillota</taxon>
        <taxon>Clostridia</taxon>
        <taxon>Lachnospirales</taxon>
        <taxon>Lachnospiraceae</taxon>
        <taxon>Claveliimonas</taxon>
    </lineage>
</organism>
<evidence type="ECO:0000259" key="4">
    <source>
        <dbReference type="Pfam" id="PF13407"/>
    </source>
</evidence>
<keyword evidence="6" id="KW-1185">Reference proteome</keyword>
<accession>A0ABN6YTS6</accession>
<dbReference type="RefSeq" id="WP_316266248.1">
    <property type="nucleotide sequence ID" value="NZ_AP027742.1"/>
</dbReference>
<dbReference type="PANTHER" id="PTHR46847:SF1">
    <property type="entry name" value="D-ALLOSE-BINDING PERIPLASMIC PROTEIN-RELATED"/>
    <property type="match status" value="1"/>
</dbReference>
<dbReference type="Proteomes" id="UP001305815">
    <property type="component" value="Chromosome"/>
</dbReference>
<dbReference type="EMBL" id="AP027742">
    <property type="protein sequence ID" value="BDZ76536.1"/>
    <property type="molecule type" value="Genomic_DNA"/>
</dbReference>